<gene>
    <name evidence="1" type="ORF">VNO78_19854</name>
</gene>
<accession>A0AAN9S8D3</accession>
<dbReference type="Proteomes" id="UP001386955">
    <property type="component" value="Unassembled WGS sequence"/>
</dbReference>
<dbReference type="AlphaFoldDB" id="A0AAN9S8D3"/>
<protein>
    <submittedName>
        <fullName evidence="1">Uncharacterized protein</fullName>
    </submittedName>
</protein>
<keyword evidence="2" id="KW-1185">Reference proteome</keyword>
<sequence length="108" mass="12722">MEESSVLLGIYKLYGRVLGAHKQVDRNPRAEDGGPVESLLLDGLPLHWFWFWFWFSSVFVDPPSYNKRIPPKLFNYSPQENFKENPCILNHYHQVFYAPCIHQIILTI</sequence>
<dbReference type="EMBL" id="JAYMYS010000005">
    <property type="protein sequence ID" value="KAK7391438.1"/>
    <property type="molecule type" value="Genomic_DNA"/>
</dbReference>
<proteinExistence type="predicted"/>
<evidence type="ECO:0000313" key="1">
    <source>
        <dbReference type="EMBL" id="KAK7391438.1"/>
    </source>
</evidence>
<reference evidence="1 2" key="1">
    <citation type="submission" date="2024-01" db="EMBL/GenBank/DDBJ databases">
        <title>The genomes of 5 underutilized Papilionoideae crops provide insights into root nodulation and disease resistanc.</title>
        <authorList>
            <person name="Jiang F."/>
        </authorList>
    </citation>
    <scope>NUCLEOTIDE SEQUENCE [LARGE SCALE GENOMIC DNA]</scope>
    <source>
        <strain evidence="1">DUOXIRENSHENG_FW03</strain>
        <tissue evidence="1">Leaves</tissue>
    </source>
</reference>
<evidence type="ECO:0000313" key="2">
    <source>
        <dbReference type="Proteomes" id="UP001386955"/>
    </source>
</evidence>
<organism evidence="1 2">
    <name type="scientific">Psophocarpus tetragonolobus</name>
    <name type="common">Winged bean</name>
    <name type="synonym">Dolichos tetragonolobus</name>
    <dbReference type="NCBI Taxonomy" id="3891"/>
    <lineage>
        <taxon>Eukaryota</taxon>
        <taxon>Viridiplantae</taxon>
        <taxon>Streptophyta</taxon>
        <taxon>Embryophyta</taxon>
        <taxon>Tracheophyta</taxon>
        <taxon>Spermatophyta</taxon>
        <taxon>Magnoliopsida</taxon>
        <taxon>eudicotyledons</taxon>
        <taxon>Gunneridae</taxon>
        <taxon>Pentapetalae</taxon>
        <taxon>rosids</taxon>
        <taxon>fabids</taxon>
        <taxon>Fabales</taxon>
        <taxon>Fabaceae</taxon>
        <taxon>Papilionoideae</taxon>
        <taxon>50 kb inversion clade</taxon>
        <taxon>NPAAA clade</taxon>
        <taxon>indigoferoid/millettioid clade</taxon>
        <taxon>Phaseoleae</taxon>
        <taxon>Psophocarpus</taxon>
    </lineage>
</organism>
<comment type="caution">
    <text evidence="1">The sequence shown here is derived from an EMBL/GenBank/DDBJ whole genome shotgun (WGS) entry which is preliminary data.</text>
</comment>
<name>A0AAN9S8D3_PSOTE</name>